<dbReference type="Gene3D" id="3.30.930.10">
    <property type="entry name" value="Bira Bifunctional Protein, Domain 2"/>
    <property type="match status" value="1"/>
</dbReference>
<protein>
    <submittedName>
        <fullName evidence="3">Methionine import ATP-binding protein MetN</fullName>
        <ecNumber evidence="3">3.6.3.-</ecNumber>
    </submittedName>
</protein>
<comment type="caution">
    <text evidence="3">The sequence shown here is derived from an EMBL/GenBank/DDBJ whole genome shotgun (WGS) entry which is preliminary data.</text>
</comment>
<accession>A0A5J4Q5X1</accession>
<dbReference type="EMBL" id="SNRY01004976">
    <property type="protein sequence ID" value="KAA6316181.1"/>
    <property type="molecule type" value="Genomic_DNA"/>
</dbReference>
<dbReference type="Pfam" id="PF03099">
    <property type="entry name" value="BPL_LplA_LipB"/>
    <property type="match status" value="1"/>
</dbReference>
<feature type="non-terminal residue" evidence="3">
    <location>
        <position position="1"/>
    </location>
</feature>
<dbReference type="InterPro" id="IPR004143">
    <property type="entry name" value="BPL_LPL_catalytic"/>
</dbReference>
<dbReference type="SUPFAM" id="SSF55681">
    <property type="entry name" value="Class II aaRS and biotin synthetases"/>
    <property type="match status" value="1"/>
</dbReference>
<dbReference type="InterPro" id="IPR018449">
    <property type="entry name" value="NIL_domain"/>
</dbReference>
<organism evidence="3">
    <name type="scientific">termite gut metagenome</name>
    <dbReference type="NCBI Taxonomy" id="433724"/>
    <lineage>
        <taxon>unclassified sequences</taxon>
        <taxon>metagenomes</taxon>
        <taxon>organismal metagenomes</taxon>
    </lineage>
</organism>
<dbReference type="AlphaFoldDB" id="A0A5J4Q5X1"/>
<dbReference type="Pfam" id="PF09383">
    <property type="entry name" value="NIL"/>
    <property type="match status" value="1"/>
</dbReference>
<dbReference type="InterPro" id="IPR045864">
    <property type="entry name" value="aa-tRNA-synth_II/BPL/LPL"/>
</dbReference>
<dbReference type="InterPro" id="IPR045865">
    <property type="entry name" value="ACT-like_dom_sf"/>
</dbReference>
<dbReference type="Gene3D" id="3.30.70.260">
    <property type="match status" value="1"/>
</dbReference>
<evidence type="ECO:0000313" key="3">
    <source>
        <dbReference type="EMBL" id="KAA6316181.1"/>
    </source>
</evidence>
<feature type="domain" description="NIL" evidence="2">
    <location>
        <begin position="88"/>
        <end position="155"/>
    </location>
</feature>
<dbReference type="SUPFAM" id="SSF55021">
    <property type="entry name" value="ACT-like"/>
    <property type="match status" value="1"/>
</dbReference>
<keyword evidence="3" id="KW-0547">Nucleotide-binding</keyword>
<dbReference type="GO" id="GO:0016787">
    <property type="term" value="F:hydrolase activity"/>
    <property type="evidence" value="ECO:0007669"/>
    <property type="project" value="UniProtKB-KW"/>
</dbReference>
<evidence type="ECO:0000259" key="2">
    <source>
        <dbReference type="Pfam" id="PF09383"/>
    </source>
</evidence>
<evidence type="ECO:0000259" key="1">
    <source>
        <dbReference type="Pfam" id="PF03099"/>
    </source>
</evidence>
<sequence length="160" mass="18050">EAEHADGFSIKWPNDIYWKDKKICGILIENNLIGSKIETGSVAKVFSCPENELTHYFVSSSIHIQVPIEYKEKLTNAPCAGKHILLMVKISGQFELHTILSDIRETYKTENSIVCMQMDYINGLKIGAMLVELRGETGDEQLVVEFLKNNNIEVEIAGYV</sequence>
<keyword evidence="3" id="KW-0067">ATP-binding</keyword>
<keyword evidence="3" id="KW-0378">Hydrolase</keyword>
<proteinExistence type="predicted"/>
<reference evidence="3" key="1">
    <citation type="submission" date="2019-03" db="EMBL/GenBank/DDBJ databases">
        <title>Single cell metagenomics reveals metabolic interactions within the superorganism composed of flagellate Streblomastix strix and complex community of Bacteroidetes bacteria on its surface.</title>
        <authorList>
            <person name="Treitli S.C."/>
            <person name="Kolisko M."/>
            <person name="Husnik F."/>
            <person name="Keeling P."/>
            <person name="Hampl V."/>
        </authorList>
    </citation>
    <scope>NUCLEOTIDE SEQUENCE</scope>
    <source>
        <strain evidence="3">STM</strain>
    </source>
</reference>
<feature type="domain" description="BPL/LPL catalytic" evidence="1">
    <location>
        <begin position="7"/>
        <end position="41"/>
    </location>
</feature>
<name>A0A5J4Q5X1_9ZZZZ</name>
<gene>
    <name evidence="3" type="ORF">EZS27_033476</name>
</gene>
<dbReference type="GO" id="GO:0005524">
    <property type="term" value="F:ATP binding"/>
    <property type="evidence" value="ECO:0007669"/>
    <property type="project" value="UniProtKB-KW"/>
</dbReference>
<dbReference type="EC" id="3.6.3.-" evidence="3"/>